<gene>
    <name evidence="2" type="ORF">H4687_000162</name>
</gene>
<sequence length="49" mass="5553">MQYHLRVEKGFMPEIQARINTQKSSPFLHGCRPGVNDETQPGITHRCSG</sequence>
<name>A0A8I0P252_9ACTN</name>
<dbReference type="AlphaFoldDB" id="A0A8I0P252"/>
<proteinExistence type="predicted"/>
<evidence type="ECO:0000313" key="2">
    <source>
        <dbReference type="EMBL" id="MBE1594033.1"/>
    </source>
</evidence>
<comment type="caution">
    <text evidence="2">The sequence shown here is derived from an EMBL/GenBank/DDBJ whole genome shotgun (WGS) entry which is preliminary data.</text>
</comment>
<organism evidence="2 3">
    <name type="scientific">Streptomyces stelliscabiei</name>
    <dbReference type="NCBI Taxonomy" id="146820"/>
    <lineage>
        <taxon>Bacteria</taxon>
        <taxon>Bacillati</taxon>
        <taxon>Actinomycetota</taxon>
        <taxon>Actinomycetes</taxon>
        <taxon>Kitasatosporales</taxon>
        <taxon>Streptomycetaceae</taxon>
        <taxon>Streptomyces</taxon>
    </lineage>
</organism>
<feature type="region of interest" description="Disordered" evidence="1">
    <location>
        <begin position="28"/>
        <end position="49"/>
    </location>
</feature>
<accession>A0A8I0P252</accession>
<protein>
    <submittedName>
        <fullName evidence="2">Uncharacterized protein</fullName>
    </submittedName>
</protein>
<keyword evidence="3" id="KW-1185">Reference proteome</keyword>
<evidence type="ECO:0000256" key="1">
    <source>
        <dbReference type="SAM" id="MobiDB-lite"/>
    </source>
</evidence>
<dbReference type="Proteomes" id="UP000629287">
    <property type="component" value="Unassembled WGS sequence"/>
</dbReference>
<dbReference type="EMBL" id="JADBGF010000001">
    <property type="protein sequence ID" value="MBE1594033.1"/>
    <property type="molecule type" value="Genomic_DNA"/>
</dbReference>
<evidence type="ECO:0000313" key="3">
    <source>
        <dbReference type="Proteomes" id="UP000629287"/>
    </source>
</evidence>
<reference evidence="2 3" key="1">
    <citation type="submission" date="2020-10" db="EMBL/GenBank/DDBJ databases">
        <title>Sequencing the genomes of 1000 actinobacteria strains.</title>
        <authorList>
            <person name="Klenk H.-P."/>
        </authorList>
    </citation>
    <scope>NUCLEOTIDE SEQUENCE [LARGE SCALE GENOMIC DNA]</scope>
    <source>
        <strain evidence="2 3">DSM 41803</strain>
    </source>
</reference>